<keyword evidence="1" id="KW-0472">Membrane</keyword>
<dbReference type="AlphaFoldDB" id="A0A5R9G6G2"/>
<reference evidence="2 3" key="1">
    <citation type="submission" date="2019-05" db="EMBL/GenBank/DDBJ databases">
        <authorList>
            <person name="Narsing Rao M.P."/>
            <person name="Li W.J."/>
        </authorList>
    </citation>
    <scope>NUCLEOTIDE SEQUENCE [LARGE SCALE GENOMIC DNA]</scope>
    <source>
        <strain evidence="2 3">SYSU_K30003</strain>
    </source>
</reference>
<organism evidence="2 3">
    <name type="scientific">Paenibacillus antri</name>
    <dbReference type="NCBI Taxonomy" id="2582848"/>
    <lineage>
        <taxon>Bacteria</taxon>
        <taxon>Bacillati</taxon>
        <taxon>Bacillota</taxon>
        <taxon>Bacilli</taxon>
        <taxon>Bacillales</taxon>
        <taxon>Paenibacillaceae</taxon>
        <taxon>Paenibacillus</taxon>
    </lineage>
</organism>
<dbReference type="PANTHER" id="PTHR43649:SF12">
    <property type="entry name" value="DIACETYLCHITOBIOSE BINDING PROTEIN DASA"/>
    <property type="match status" value="1"/>
</dbReference>
<comment type="caution">
    <text evidence="2">The sequence shown here is derived from an EMBL/GenBank/DDBJ whole genome shotgun (WGS) entry which is preliminary data.</text>
</comment>
<proteinExistence type="predicted"/>
<dbReference type="Gene3D" id="3.40.190.10">
    <property type="entry name" value="Periplasmic binding protein-like II"/>
    <property type="match status" value="2"/>
</dbReference>
<evidence type="ECO:0000313" key="3">
    <source>
        <dbReference type="Proteomes" id="UP000309676"/>
    </source>
</evidence>
<sequence>MPWRDDECRGGSRRYSDFIDSLFDKKREVRVMNRTRAMRRKTVWIAALGLVVVAGCGGGGGASDEGASSSGDASAKTLKVYVPSNVEEFPAGTDLNANEIVDYIERQTGFDIEWEMQPKEGVDQKINIMMASGETPDLIITGSKDIYSNLAQQGLLAPLDDALKEHGPRILDTVPEETWKAVMYNDGIYAIAVPQNQAATNGMLVRTDILEELGIAIPKTLDEYGAALRTIKEKKPEMIPLLGGAAEGNGNAFGYIQSFAGAFGLGAKYVVEGDRVVHTYTQPYARDFLAYMRELYAEGILDREYPVNKNTNIQEKMVSGQAVMTTIGWADAKGVVEAYLEKNPGSKLEWIHPPVGPNGQFGYQKNTPVRVYMLVPRASQKVNEVVQFINNYMADDVMDVVSYGWEGTHYNLDGDIVVATEEAEKIRYRIYYQLWDTEKNFLNRVELKGFGPYYNPLTEYTTYTEITNFAPPIPEVVEHSQSLTDLTNEYYIKIISGALPMEAFDEYVDKWNGTGGETSLQAINDWYASFR</sequence>
<gene>
    <name evidence="2" type="ORF">FE782_27025</name>
</gene>
<dbReference type="SUPFAM" id="SSF53850">
    <property type="entry name" value="Periplasmic binding protein-like II"/>
    <property type="match status" value="1"/>
</dbReference>
<dbReference type="InterPro" id="IPR006059">
    <property type="entry name" value="SBP"/>
</dbReference>
<protein>
    <submittedName>
        <fullName evidence="2">Extracellular solute-binding protein</fullName>
    </submittedName>
</protein>
<evidence type="ECO:0000313" key="2">
    <source>
        <dbReference type="EMBL" id="TLS49098.1"/>
    </source>
</evidence>
<keyword evidence="1" id="KW-1133">Transmembrane helix</keyword>
<evidence type="ECO:0000256" key="1">
    <source>
        <dbReference type="SAM" id="Phobius"/>
    </source>
</evidence>
<name>A0A5R9G6G2_9BACL</name>
<keyword evidence="1" id="KW-0812">Transmembrane</keyword>
<accession>A0A5R9G6G2</accession>
<feature type="transmembrane region" description="Helical" evidence="1">
    <location>
        <begin position="42"/>
        <end position="62"/>
    </location>
</feature>
<dbReference type="Pfam" id="PF01547">
    <property type="entry name" value="SBP_bac_1"/>
    <property type="match status" value="1"/>
</dbReference>
<dbReference type="Proteomes" id="UP000309676">
    <property type="component" value="Unassembled WGS sequence"/>
</dbReference>
<keyword evidence="3" id="KW-1185">Reference proteome</keyword>
<dbReference type="PANTHER" id="PTHR43649">
    <property type="entry name" value="ARABINOSE-BINDING PROTEIN-RELATED"/>
    <property type="match status" value="1"/>
</dbReference>
<dbReference type="EMBL" id="VCIW01000024">
    <property type="protein sequence ID" value="TLS49098.1"/>
    <property type="molecule type" value="Genomic_DNA"/>
</dbReference>
<dbReference type="InterPro" id="IPR050490">
    <property type="entry name" value="Bact_solute-bd_prot1"/>
</dbReference>